<name>A0AAD5X3D9_9FUNG</name>
<evidence type="ECO:0000313" key="2">
    <source>
        <dbReference type="EMBL" id="KAJ3047989.1"/>
    </source>
</evidence>
<protein>
    <submittedName>
        <fullName evidence="2">Uncharacterized protein</fullName>
    </submittedName>
</protein>
<accession>A0AAD5X3D9</accession>
<gene>
    <name evidence="2" type="ORF">HK097_010986</name>
</gene>
<feature type="non-terminal residue" evidence="2">
    <location>
        <position position="302"/>
    </location>
</feature>
<dbReference type="EMBL" id="JADGJD010000866">
    <property type="protein sequence ID" value="KAJ3047989.1"/>
    <property type="molecule type" value="Genomic_DNA"/>
</dbReference>
<evidence type="ECO:0000256" key="1">
    <source>
        <dbReference type="SAM" id="MobiDB-lite"/>
    </source>
</evidence>
<feature type="region of interest" description="Disordered" evidence="1">
    <location>
        <begin position="255"/>
        <end position="302"/>
    </location>
</feature>
<comment type="caution">
    <text evidence="2">The sequence shown here is derived from an EMBL/GenBank/DDBJ whole genome shotgun (WGS) entry which is preliminary data.</text>
</comment>
<reference evidence="2" key="1">
    <citation type="submission" date="2020-05" db="EMBL/GenBank/DDBJ databases">
        <title>Phylogenomic resolution of chytrid fungi.</title>
        <authorList>
            <person name="Stajich J.E."/>
            <person name="Amses K."/>
            <person name="Simmons R."/>
            <person name="Seto K."/>
            <person name="Myers J."/>
            <person name="Bonds A."/>
            <person name="Quandt C.A."/>
            <person name="Barry K."/>
            <person name="Liu P."/>
            <person name="Grigoriev I."/>
            <person name="Longcore J.E."/>
            <person name="James T.Y."/>
        </authorList>
    </citation>
    <scope>NUCLEOTIDE SEQUENCE</scope>
    <source>
        <strain evidence="2">JEL0318</strain>
    </source>
</reference>
<keyword evidence="3" id="KW-1185">Reference proteome</keyword>
<dbReference type="Proteomes" id="UP001212841">
    <property type="component" value="Unassembled WGS sequence"/>
</dbReference>
<dbReference type="AlphaFoldDB" id="A0AAD5X3D9"/>
<evidence type="ECO:0000313" key="3">
    <source>
        <dbReference type="Proteomes" id="UP001212841"/>
    </source>
</evidence>
<feature type="compositionally biased region" description="Basic and acidic residues" evidence="1">
    <location>
        <begin position="255"/>
        <end position="270"/>
    </location>
</feature>
<organism evidence="2 3">
    <name type="scientific">Rhizophlyctis rosea</name>
    <dbReference type="NCBI Taxonomy" id="64517"/>
    <lineage>
        <taxon>Eukaryota</taxon>
        <taxon>Fungi</taxon>
        <taxon>Fungi incertae sedis</taxon>
        <taxon>Chytridiomycota</taxon>
        <taxon>Chytridiomycota incertae sedis</taxon>
        <taxon>Chytridiomycetes</taxon>
        <taxon>Rhizophlyctidales</taxon>
        <taxon>Rhizophlyctidaceae</taxon>
        <taxon>Rhizophlyctis</taxon>
    </lineage>
</organism>
<proteinExistence type="predicted"/>
<sequence>MSVHTLPSLHRGYRHLLPESHTNEPPPDPAYHRPHRKDLMENIFHKPRQDFHLNPVAAAMDLPIFGDTHIQAVRQPARLPQQFIAHLQDLDPLEKEFKSADQIAKEFERWMQDRVLEMRFDEKVLNEYGVRLGLSREKVFRQPEDLHPPSQSQQPPFDTPDLLLHKSEWLTHIMQNRTARGKRSFEDIPSTYLKSFSTSSQSPTDSTHPTKTLRMLLKASDTYSTRNVPYMLEVWQRVEGINVEAAMARYAREEAAQKAESRSKVREFTERVSSAGGGGSRPSSSLSVRKGGSWRPGTGGVR</sequence>